<dbReference type="EMBL" id="CM026427">
    <property type="protein sequence ID" value="KAG0570877.1"/>
    <property type="molecule type" value="Genomic_DNA"/>
</dbReference>
<proteinExistence type="predicted"/>
<organism evidence="6 7">
    <name type="scientific">Ceratodon purpureus</name>
    <name type="common">Fire moss</name>
    <name type="synonym">Dicranum purpureum</name>
    <dbReference type="NCBI Taxonomy" id="3225"/>
    <lineage>
        <taxon>Eukaryota</taxon>
        <taxon>Viridiplantae</taxon>
        <taxon>Streptophyta</taxon>
        <taxon>Embryophyta</taxon>
        <taxon>Bryophyta</taxon>
        <taxon>Bryophytina</taxon>
        <taxon>Bryopsida</taxon>
        <taxon>Dicranidae</taxon>
        <taxon>Pseudoditrichales</taxon>
        <taxon>Ditrichaceae</taxon>
        <taxon>Ceratodon</taxon>
    </lineage>
</organism>
<evidence type="ECO:0000259" key="5">
    <source>
        <dbReference type="PROSITE" id="PS50011"/>
    </source>
</evidence>
<evidence type="ECO:0000313" key="6">
    <source>
        <dbReference type="EMBL" id="KAG0570876.1"/>
    </source>
</evidence>
<gene>
    <name evidence="6" type="ORF">KC19_6G194100</name>
</gene>
<evidence type="ECO:0000256" key="1">
    <source>
        <dbReference type="ARBA" id="ARBA00022679"/>
    </source>
</evidence>
<reference evidence="6 7" key="1">
    <citation type="submission" date="2020-06" db="EMBL/GenBank/DDBJ databases">
        <title>WGS assembly of Ceratodon purpureus strain R40.</title>
        <authorList>
            <person name="Carey S.B."/>
            <person name="Jenkins J."/>
            <person name="Shu S."/>
            <person name="Lovell J.T."/>
            <person name="Sreedasyam A."/>
            <person name="Maumus F."/>
            <person name="Tiley G.P."/>
            <person name="Fernandez-Pozo N."/>
            <person name="Barry K."/>
            <person name="Chen C."/>
            <person name="Wang M."/>
            <person name="Lipzen A."/>
            <person name="Daum C."/>
            <person name="Saski C.A."/>
            <person name="Payton A.C."/>
            <person name="Mcbreen J.C."/>
            <person name="Conrad R.E."/>
            <person name="Kollar L.M."/>
            <person name="Olsson S."/>
            <person name="Huttunen S."/>
            <person name="Landis J.B."/>
            <person name="Wickett N.J."/>
            <person name="Johnson M.G."/>
            <person name="Rensing S.A."/>
            <person name="Grimwood J."/>
            <person name="Schmutz J."/>
            <person name="Mcdaniel S.F."/>
        </authorList>
    </citation>
    <scope>NUCLEOTIDE SEQUENCE [LARGE SCALE GENOMIC DNA]</scope>
    <source>
        <strain evidence="6 7">R40</strain>
    </source>
</reference>
<dbReference type="SUPFAM" id="SSF56112">
    <property type="entry name" value="Protein kinase-like (PK-like)"/>
    <property type="match status" value="1"/>
</dbReference>
<keyword evidence="4" id="KW-0067">ATP-binding</keyword>
<evidence type="ECO:0000256" key="3">
    <source>
        <dbReference type="ARBA" id="ARBA00022777"/>
    </source>
</evidence>
<dbReference type="AlphaFoldDB" id="A0A8T0HJA9"/>
<dbReference type="Proteomes" id="UP000822688">
    <property type="component" value="Chromosome 6"/>
</dbReference>
<keyword evidence="2" id="KW-0547">Nucleotide-binding</keyword>
<dbReference type="Pfam" id="PF07714">
    <property type="entry name" value="PK_Tyr_Ser-Thr"/>
    <property type="match status" value="1"/>
</dbReference>
<name>A0A8T0HJA9_CERPU</name>
<evidence type="ECO:0000256" key="2">
    <source>
        <dbReference type="ARBA" id="ARBA00022741"/>
    </source>
</evidence>
<feature type="domain" description="Protein kinase" evidence="5">
    <location>
        <begin position="131"/>
        <end position="413"/>
    </location>
</feature>
<dbReference type="PANTHER" id="PTHR44329">
    <property type="entry name" value="SERINE/THREONINE-PROTEIN KINASE TNNI3K-RELATED"/>
    <property type="match status" value="1"/>
</dbReference>
<dbReference type="EMBL" id="CM026427">
    <property type="protein sequence ID" value="KAG0570876.1"/>
    <property type="molecule type" value="Genomic_DNA"/>
</dbReference>
<keyword evidence="1" id="KW-0808">Transferase</keyword>
<dbReference type="InterPro" id="IPR008271">
    <property type="entry name" value="Ser/Thr_kinase_AS"/>
</dbReference>
<dbReference type="GO" id="GO:0004674">
    <property type="term" value="F:protein serine/threonine kinase activity"/>
    <property type="evidence" value="ECO:0007669"/>
    <property type="project" value="TreeGrafter"/>
</dbReference>
<dbReference type="SMART" id="SM00220">
    <property type="entry name" value="S_TKc"/>
    <property type="match status" value="1"/>
</dbReference>
<dbReference type="PROSITE" id="PS00108">
    <property type="entry name" value="PROTEIN_KINASE_ST"/>
    <property type="match status" value="1"/>
</dbReference>
<dbReference type="InterPro" id="IPR001245">
    <property type="entry name" value="Ser-Thr/Tyr_kinase_cat_dom"/>
</dbReference>
<dbReference type="InterPro" id="IPR011009">
    <property type="entry name" value="Kinase-like_dom_sf"/>
</dbReference>
<comment type="caution">
    <text evidence="6">The sequence shown here is derived from an EMBL/GenBank/DDBJ whole genome shotgun (WGS) entry which is preliminary data.</text>
</comment>
<evidence type="ECO:0000256" key="4">
    <source>
        <dbReference type="ARBA" id="ARBA00022840"/>
    </source>
</evidence>
<dbReference type="PROSITE" id="PS50011">
    <property type="entry name" value="PROTEIN_KINASE_DOM"/>
    <property type="match status" value="1"/>
</dbReference>
<keyword evidence="7" id="KW-1185">Reference proteome</keyword>
<dbReference type="GO" id="GO:0005524">
    <property type="term" value="F:ATP binding"/>
    <property type="evidence" value="ECO:0007669"/>
    <property type="project" value="UniProtKB-KW"/>
</dbReference>
<keyword evidence="3" id="KW-0418">Kinase</keyword>
<dbReference type="InterPro" id="IPR000719">
    <property type="entry name" value="Prot_kinase_dom"/>
</dbReference>
<dbReference type="PANTHER" id="PTHR44329:SF288">
    <property type="entry name" value="MITOGEN-ACTIVATED PROTEIN KINASE KINASE KINASE 20"/>
    <property type="match status" value="1"/>
</dbReference>
<evidence type="ECO:0000313" key="7">
    <source>
        <dbReference type="Proteomes" id="UP000822688"/>
    </source>
</evidence>
<dbReference type="Gene3D" id="1.10.510.10">
    <property type="entry name" value="Transferase(Phosphotransferase) domain 1"/>
    <property type="match status" value="1"/>
</dbReference>
<sequence>MEGDSKPSDALHHARLCTQMPSTAVGISQVVKAADVSMPPCSNTELVEFASASDRQPSRWNLVSSRISRLMQMRSEYATAVEFEIEASKVHWSELDSTNSDEDEENQTDVEVFQKLKEKWGDFFCDYGDGLVMGKKIAEGGQAEIYEASWSSRAIFKLGEQVGGFDVLKVFKEGWALQHLQKQWPEGMLQAGTRRGPIRRACVIDKGVMLNNGRFAFLMKKYWGDLRKLIDIRMQHNHNACAPFTDDETGSIAAQIVEGMAALHKRNIVHRDMKASNILLWVPNEKTFDAVHDPFWCNVADFESSVGLVGTGYWRAPEILRALQTGSIRSHLFDEKSDVYSFAMTYYEILTGCIPFEDLGGRNYGMIIEGRRPELPSYINPLLKALLNRCWHTNPLERPSFGNIGEQLKKIYLN</sequence>
<protein>
    <recommendedName>
        <fullName evidence="5">Protein kinase domain-containing protein</fullName>
    </recommendedName>
</protein>
<accession>A0A8T0HJA9</accession>
<dbReference type="InterPro" id="IPR051681">
    <property type="entry name" value="Ser/Thr_Kinases-Pseudokinases"/>
</dbReference>